<feature type="transmembrane region" description="Helical" evidence="1">
    <location>
        <begin position="78"/>
        <end position="98"/>
    </location>
</feature>
<protein>
    <submittedName>
        <fullName evidence="2">Uncharacterized protein</fullName>
    </submittedName>
</protein>
<sequence>MTAFNKLPGWKIKDVNWSIWTWLLIQFFKLLQTDGIIGSVTITLNIILPSLSIISWTVIVTMTVALLVFRGYYQFVEWFSLLLIAFFTFLTFASVFLLQERSYAFSLQDILSGITLELPPALVGDAIAAFGITGIGGDEIMYYNYWSR</sequence>
<accession>A0ABT3PK31</accession>
<comment type="caution">
    <text evidence="2">The sequence shown here is derived from an EMBL/GenBank/DDBJ whole genome shotgun (WGS) entry which is preliminary data.</text>
</comment>
<keyword evidence="3" id="KW-1185">Reference proteome</keyword>
<name>A0ABT3PK31_9BACT</name>
<dbReference type="EMBL" id="JAGGJA010000003">
    <property type="protein sequence ID" value="MCW9706311.1"/>
    <property type="molecule type" value="Genomic_DNA"/>
</dbReference>
<evidence type="ECO:0000313" key="3">
    <source>
        <dbReference type="Proteomes" id="UP001207918"/>
    </source>
</evidence>
<gene>
    <name evidence="2" type="ORF">J6I44_05575</name>
</gene>
<evidence type="ECO:0000313" key="2">
    <source>
        <dbReference type="EMBL" id="MCW9706311.1"/>
    </source>
</evidence>
<feature type="transmembrane region" description="Helical" evidence="1">
    <location>
        <begin position="53"/>
        <end position="72"/>
    </location>
</feature>
<evidence type="ECO:0000256" key="1">
    <source>
        <dbReference type="SAM" id="Phobius"/>
    </source>
</evidence>
<reference evidence="2 3" key="1">
    <citation type="submission" date="2021-03" db="EMBL/GenBank/DDBJ databases">
        <title>Aliifodinibius sp. nov., a new bacterium isolated from saline soil.</title>
        <authorList>
            <person name="Galisteo C."/>
            <person name="De La Haba R."/>
            <person name="Sanchez-Porro C."/>
            <person name="Ventosa A."/>
        </authorList>
    </citation>
    <scope>NUCLEOTIDE SEQUENCE [LARGE SCALE GENOMIC DNA]</scope>
    <source>
        <strain evidence="2 3">1BSP15-2V2</strain>
    </source>
</reference>
<dbReference type="RefSeq" id="WP_265765015.1">
    <property type="nucleotide sequence ID" value="NZ_JAGGJA010000003.1"/>
</dbReference>
<keyword evidence="1" id="KW-1133">Transmembrane helix</keyword>
<proteinExistence type="predicted"/>
<feature type="transmembrane region" description="Helical" evidence="1">
    <location>
        <begin position="20"/>
        <end position="46"/>
    </location>
</feature>
<keyword evidence="1" id="KW-0812">Transmembrane</keyword>
<keyword evidence="1" id="KW-0472">Membrane</keyword>
<organism evidence="2 3">
    <name type="scientific">Fodinibius salsisoli</name>
    <dbReference type="NCBI Taxonomy" id="2820877"/>
    <lineage>
        <taxon>Bacteria</taxon>
        <taxon>Pseudomonadati</taxon>
        <taxon>Balneolota</taxon>
        <taxon>Balneolia</taxon>
        <taxon>Balneolales</taxon>
        <taxon>Balneolaceae</taxon>
        <taxon>Fodinibius</taxon>
    </lineage>
</organism>
<dbReference type="Proteomes" id="UP001207918">
    <property type="component" value="Unassembled WGS sequence"/>
</dbReference>